<name>A0A397V1E7_9GLOM</name>
<dbReference type="PANTHER" id="PTHR24291:SF50">
    <property type="entry name" value="BIFUNCTIONAL ALBAFLAVENONE MONOOXYGENASE_TERPENE SYNTHASE"/>
    <property type="match status" value="1"/>
</dbReference>
<feature type="binding site" description="axial binding residue" evidence="7">
    <location>
        <position position="418"/>
    </location>
    <ligand>
        <name>heme</name>
        <dbReference type="ChEBI" id="CHEBI:30413"/>
    </ligand>
    <ligandPart>
        <name>Fe</name>
        <dbReference type="ChEBI" id="CHEBI:18248"/>
    </ligandPart>
</feature>
<proteinExistence type="inferred from homology"/>
<evidence type="ECO:0000256" key="3">
    <source>
        <dbReference type="ARBA" id="ARBA00022723"/>
    </source>
</evidence>
<dbReference type="Gene3D" id="1.10.630.10">
    <property type="entry name" value="Cytochrome P450"/>
    <property type="match status" value="1"/>
</dbReference>
<dbReference type="PRINTS" id="PR00385">
    <property type="entry name" value="P450"/>
</dbReference>
<dbReference type="InterPro" id="IPR001128">
    <property type="entry name" value="Cyt_P450"/>
</dbReference>
<dbReference type="PRINTS" id="PR00463">
    <property type="entry name" value="EP450I"/>
</dbReference>
<comment type="similarity">
    <text evidence="1">Belongs to the cytochrome P450 family.</text>
</comment>
<organism evidence="8 9">
    <name type="scientific">Gigaspora rosea</name>
    <dbReference type="NCBI Taxonomy" id="44941"/>
    <lineage>
        <taxon>Eukaryota</taxon>
        <taxon>Fungi</taxon>
        <taxon>Fungi incertae sedis</taxon>
        <taxon>Mucoromycota</taxon>
        <taxon>Glomeromycotina</taxon>
        <taxon>Glomeromycetes</taxon>
        <taxon>Diversisporales</taxon>
        <taxon>Gigasporaceae</taxon>
        <taxon>Gigaspora</taxon>
    </lineage>
</organism>
<gene>
    <name evidence="8" type="ORF">C2G38_2092639</name>
</gene>
<evidence type="ECO:0000256" key="6">
    <source>
        <dbReference type="ARBA" id="ARBA00023033"/>
    </source>
</evidence>
<evidence type="ECO:0000256" key="2">
    <source>
        <dbReference type="ARBA" id="ARBA00022617"/>
    </source>
</evidence>
<dbReference type="Proteomes" id="UP000266673">
    <property type="component" value="Unassembled WGS sequence"/>
</dbReference>
<dbReference type="AlphaFoldDB" id="A0A397V1E7"/>
<dbReference type="InterPro" id="IPR036396">
    <property type="entry name" value="Cyt_P450_sf"/>
</dbReference>
<dbReference type="GO" id="GO:0020037">
    <property type="term" value="F:heme binding"/>
    <property type="evidence" value="ECO:0007669"/>
    <property type="project" value="InterPro"/>
</dbReference>
<dbReference type="Pfam" id="PF00067">
    <property type="entry name" value="p450"/>
    <property type="match status" value="1"/>
</dbReference>
<dbReference type="EMBL" id="QKWP01000727">
    <property type="protein sequence ID" value="RIB15721.1"/>
    <property type="molecule type" value="Genomic_DNA"/>
</dbReference>
<keyword evidence="2 7" id="KW-0349">Heme</keyword>
<dbReference type="GO" id="GO:0004497">
    <property type="term" value="F:monooxygenase activity"/>
    <property type="evidence" value="ECO:0007669"/>
    <property type="project" value="UniProtKB-KW"/>
</dbReference>
<keyword evidence="4" id="KW-0560">Oxidoreductase</keyword>
<dbReference type="GO" id="GO:0016705">
    <property type="term" value="F:oxidoreductase activity, acting on paired donors, with incorporation or reduction of molecular oxygen"/>
    <property type="evidence" value="ECO:0007669"/>
    <property type="project" value="InterPro"/>
</dbReference>
<evidence type="ECO:0000256" key="1">
    <source>
        <dbReference type="ARBA" id="ARBA00010617"/>
    </source>
</evidence>
<comment type="caution">
    <text evidence="8">The sequence shown here is derived from an EMBL/GenBank/DDBJ whole genome shotgun (WGS) entry which is preliminary data.</text>
</comment>
<evidence type="ECO:0000256" key="4">
    <source>
        <dbReference type="ARBA" id="ARBA00023002"/>
    </source>
</evidence>
<keyword evidence="5 7" id="KW-0408">Iron</keyword>
<comment type="cofactor">
    <cofactor evidence="7">
        <name>heme</name>
        <dbReference type="ChEBI" id="CHEBI:30413"/>
    </cofactor>
</comment>
<keyword evidence="6" id="KW-0503">Monooxygenase</keyword>
<dbReference type="SUPFAM" id="SSF48264">
    <property type="entry name" value="Cytochrome P450"/>
    <property type="match status" value="1"/>
</dbReference>
<dbReference type="GO" id="GO:0005506">
    <property type="term" value="F:iron ion binding"/>
    <property type="evidence" value="ECO:0007669"/>
    <property type="project" value="InterPro"/>
</dbReference>
<sequence>MCEILIGGCRYIIVSRPEYIEKILSPTTFLMKLTYLQSLDEFGVLNRGLAFNEDFKSWSYNRRFFTQALLAPKFMSMTIMSSNKLFEELSEYWQSIGKQNSNDKWTIEIDFSEWFHAFMNDFSSILITGERTYSIASYYNTQSTIKSKHPNSLIENSDKFVKKIVQLAEDLLFFVYVNPLLRRYIPMLRNKSKSMLENRDCVFEMLDMMIKKRRKEIEEMPVGTELKTDMLTSLIIANTTRDIANVKTIDDEMFRPMNDDEIRGNLLDAFLGGTDTTANLFCFIVYYLCKNPHIKQKMLSEIDSIFPKTSKFYVSQDDIPKLKYCKAIIKETSRIMPVVILTPRHITEECEVAGYKWPSGTQFYLNFIGAHNHPDFWHNPEVFNPDRFYNEDDDDDDKDNKRLGTKHLMMFGGNLRLCPGRKLAMTELLLLMASLYRNYNIEVVNVHEPLKLVMGITANCQELKVKISPRI</sequence>
<dbReference type="PANTHER" id="PTHR24291">
    <property type="entry name" value="CYTOCHROME P450 FAMILY 4"/>
    <property type="match status" value="1"/>
</dbReference>
<evidence type="ECO:0000313" key="8">
    <source>
        <dbReference type="EMBL" id="RIB15721.1"/>
    </source>
</evidence>
<evidence type="ECO:0000256" key="7">
    <source>
        <dbReference type="PIRSR" id="PIRSR602401-1"/>
    </source>
</evidence>
<dbReference type="STRING" id="44941.A0A397V1E7"/>
<accession>A0A397V1E7</accession>
<dbReference type="InterPro" id="IPR050196">
    <property type="entry name" value="Cytochrome_P450_Monoox"/>
</dbReference>
<dbReference type="OrthoDB" id="3934656at2759"/>
<dbReference type="CDD" id="cd00302">
    <property type="entry name" value="cytochrome_P450"/>
    <property type="match status" value="1"/>
</dbReference>
<keyword evidence="9" id="KW-1185">Reference proteome</keyword>
<protein>
    <submittedName>
        <fullName evidence="8">Cytochrome P450</fullName>
    </submittedName>
</protein>
<reference evidence="8 9" key="1">
    <citation type="submission" date="2018-06" db="EMBL/GenBank/DDBJ databases">
        <title>Comparative genomics reveals the genomic features of Rhizophagus irregularis, R. cerebriforme, R. diaphanum and Gigaspora rosea, and their symbiotic lifestyle signature.</title>
        <authorList>
            <person name="Morin E."/>
            <person name="San Clemente H."/>
            <person name="Chen E.C.H."/>
            <person name="De La Providencia I."/>
            <person name="Hainaut M."/>
            <person name="Kuo A."/>
            <person name="Kohler A."/>
            <person name="Murat C."/>
            <person name="Tang N."/>
            <person name="Roy S."/>
            <person name="Loubradou J."/>
            <person name="Henrissat B."/>
            <person name="Grigoriev I.V."/>
            <person name="Corradi N."/>
            <person name="Roux C."/>
            <person name="Martin F.M."/>
        </authorList>
    </citation>
    <scope>NUCLEOTIDE SEQUENCE [LARGE SCALE GENOMIC DNA]</scope>
    <source>
        <strain evidence="8 9">DAOM 194757</strain>
    </source>
</reference>
<evidence type="ECO:0000313" key="9">
    <source>
        <dbReference type="Proteomes" id="UP000266673"/>
    </source>
</evidence>
<evidence type="ECO:0000256" key="5">
    <source>
        <dbReference type="ARBA" id="ARBA00023004"/>
    </source>
</evidence>
<keyword evidence="3 7" id="KW-0479">Metal-binding</keyword>
<dbReference type="InterPro" id="IPR002401">
    <property type="entry name" value="Cyt_P450_E_grp-I"/>
</dbReference>